<feature type="region of interest" description="Disordered" evidence="3">
    <location>
        <begin position="34"/>
        <end position="87"/>
    </location>
</feature>
<name>A0A7J7E9D4_DICBM</name>
<feature type="domain" description="Homeobox" evidence="4">
    <location>
        <begin position="284"/>
        <end position="344"/>
    </location>
</feature>
<keyword evidence="1 2" id="KW-0539">Nucleus</keyword>
<comment type="subcellular location">
    <subcellularLocation>
        <location evidence="1 2">Nucleus</location>
    </subcellularLocation>
</comment>
<feature type="compositionally biased region" description="Acidic residues" evidence="3">
    <location>
        <begin position="279"/>
        <end position="290"/>
    </location>
</feature>
<dbReference type="Pfam" id="PF00046">
    <property type="entry name" value="Homeodomain"/>
    <property type="match status" value="1"/>
</dbReference>
<dbReference type="Proteomes" id="UP000551758">
    <property type="component" value="Unassembled WGS sequence"/>
</dbReference>
<dbReference type="InterPro" id="IPR001356">
    <property type="entry name" value="HD"/>
</dbReference>
<dbReference type="SUPFAM" id="SSF46689">
    <property type="entry name" value="Homeodomain-like"/>
    <property type="match status" value="1"/>
</dbReference>
<evidence type="ECO:0000256" key="2">
    <source>
        <dbReference type="RuleBase" id="RU000682"/>
    </source>
</evidence>
<dbReference type="InterPro" id="IPR009057">
    <property type="entry name" value="Homeodomain-like_sf"/>
</dbReference>
<dbReference type="CDD" id="cd00086">
    <property type="entry name" value="homeodomain"/>
    <property type="match status" value="1"/>
</dbReference>
<gene>
    <name evidence="5" type="ORF">HPG69_004092</name>
</gene>
<dbReference type="PROSITE" id="PS50071">
    <property type="entry name" value="HOMEOBOX_2"/>
    <property type="match status" value="1"/>
</dbReference>
<keyword evidence="6" id="KW-1185">Reference proteome</keyword>
<protein>
    <recommendedName>
        <fullName evidence="4">Homeobox domain-containing protein</fullName>
    </recommendedName>
</protein>
<feature type="compositionally biased region" description="Basic and acidic residues" evidence="3">
    <location>
        <begin position="256"/>
        <end position="278"/>
    </location>
</feature>
<comment type="caution">
    <text evidence="5">The sequence shown here is derived from an EMBL/GenBank/DDBJ whole genome shotgun (WGS) entry which is preliminary data.</text>
</comment>
<dbReference type="AlphaFoldDB" id="A0A7J7E9D4"/>
<dbReference type="EMBL" id="JACDTQ010003814">
    <property type="protein sequence ID" value="KAF5912422.1"/>
    <property type="molecule type" value="Genomic_DNA"/>
</dbReference>
<proteinExistence type="predicted"/>
<keyword evidence="1 2" id="KW-0238">DNA-binding</keyword>
<evidence type="ECO:0000313" key="5">
    <source>
        <dbReference type="EMBL" id="KAF5912422.1"/>
    </source>
</evidence>
<feature type="region of interest" description="Disordered" evidence="3">
    <location>
        <begin position="152"/>
        <end position="172"/>
    </location>
</feature>
<organism evidence="5 6">
    <name type="scientific">Diceros bicornis minor</name>
    <name type="common">South-central black rhinoceros</name>
    <dbReference type="NCBI Taxonomy" id="77932"/>
    <lineage>
        <taxon>Eukaryota</taxon>
        <taxon>Metazoa</taxon>
        <taxon>Chordata</taxon>
        <taxon>Craniata</taxon>
        <taxon>Vertebrata</taxon>
        <taxon>Euteleostomi</taxon>
        <taxon>Mammalia</taxon>
        <taxon>Eutheria</taxon>
        <taxon>Laurasiatheria</taxon>
        <taxon>Perissodactyla</taxon>
        <taxon>Rhinocerotidae</taxon>
        <taxon>Diceros</taxon>
    </lineage>
</organism>
<feature type="non-terminal residue" evidence="5">
    <location>
        <position position="369"/>
    </location>
</feature>
<accession>A0A7J7E9D4</accession>
<dbReference type="GO" id="GO:0005634">
    <property type="term" value="C:nucleus"/>
    <property type="evidence" value="ECO:0007669"/>
    <property type="project" value="UniProtKB-SubCell"/>
</dbReference>
<evidence type="ECO:0000256" key="3">
    <source>
        <dbReference type="SAM" id="MobiDB-lite"/>
    </source>
</evidence>
<feature type="DNA-binding region" description="Homeobox" evidence="1">
    <location>
        <begin position="286"/>
        <end position="345"/>
    </location>
</feature>
<dbReference type="GO" id="GO:0003677">
    <property type="term" value="F:DNA binding"/>
    <property type="evidence" value="ECO:0007669"/>
    <property type="project" value="UniProtKB-UniRule"/>
</dbReference>
<sequence length="369" mass="42513">SNLDLWNFVEENDWQEESLYFGTKTAVGREGTAATEGALGPGQRRGRHGPAQEGGREEHELDALQPGQHRGALAARKRRRGSPTSPFLTEEIRHCGKWKIQSFTYKSFECVPTRINFLSLSGLFLEIKGEKTQSKTIMDLYQQGLEAGDDFTKSKSWSHAGPSSSQNNWMGVNRHVNTPLEDGVNRVNGMSFEETMGSVLRFLAQDEQYMDHLQHLQGTKTHEKGFLSSSDATQSADLAIQKQLPMPCDQNPDQSNRNHSEDERRGKKQQREREKEEEKEVEEEQEEEEERLVSKPLMDTLWATFKLNTCPTIGDRLSLAFEFNMTEKQIDQWFFKRRKKYNKEMKNRKYKKTLKSCLEELSFNSFDAT</sequence>
<evidence type="ECO:0000256" key="1">
    <source>
        <dbReference type="PROSITE-ProRule" id="PRU00108"/>
    </source>
</evidence>
<dbReference type="Gene3D" id="1.10.10.60">
    <property type="entry name" value="Homeodomain-like"/>
    <property type="match status" value="1"/>
</dbReference>
<evidence type="ECO:0000259" key="4">
    <source>
        <dbReference type="PROSITE" id="PS50071"/>
    </source>
</evidence>
<evidence type="ECO:0000313" key="6">
    <source>
        <dbReference type="Proteomes" id="UP000551758"/>
    </source>
</evidence>
<keyword evidence="1 2" id="KW-0371">Homeobox</keyword>
<reference evidence="5 6" key="1">
    <citation type="journal article" date="2020" name="Mol. Biol. Evol.">
        <title>Interspecific Gene Flow and the Evolution of Specialization in Black and White Rhinoceros.</title>
        <authorList>
            <person name="Moodley Y."/>
            <person name="Westbury M.V."/>
            <person name="Russo I.M."/>
            <person name="Gopalakrishnan S."/>
            <person name="Rakotoarivelo A."/>
            <person name="Olsen R.A."/>
            <person name="Prost S."/>
            <person name="Tunstall T."/>
            <person name="Ryder O.A."/>
            <person name="Dalen L."/>
            <person name="Bruford M.W."/>
        </authorList>
    </citation>
    <scope>NUCLEOTIDE SEQUENCE [LARGE SCALE GENOMIC DNA]</scope>
    <source>
        <strain evidence="5">SBR-YM</strain>
        <tissue evidence="5">Skin</tissue>
    </source>
</reference>
<feature type="compositionally biased region" description="Polar residues" evidence="3">
    <location>
        <begin position="154"/>
        <end position="170"/>
    </location>
</feature>
<feature type="region of interest" description="Disordered" evidence="3">
    <location>
        <begin position="245"/>
        <end position="292"/>
    </location>
</feature>